<name>B4VHI4_9CYAN</name>
<evidence type="ECO:0000313" key="2">
    <source>
        <dbReference type="Proteomes" id="UP000003835"/>
    </source>
</evidence>
<keyword evidence="2" id="KW-1185">Reference proteome</keyword>
<dbReference type="STRING" id="118168.MC7420_7252"/>
<proteinExistence type="predicted"/>
<dbReference type="RefSeq" id="WP_006098075.1">
    <property type="nucleotide sequence ID" value="NZ_DS989841.1"/>
</dbReference>
<evidence type="ECO:0000313" key="1">
    <source>
        <dbReference type="EMBL" id="EDX78599.1"/>
    </source>
</evidence>
<organism evidence="1 2">
    <name type="scientific">Coleofasciculus chthonoplastes PCC 7420</name>
    <dbReference type="NCBI Taxonomy" id="118168"/>
    <lineage>
        <taxon>Bacteria</taxon>
        <taxon>Bacillati</taxon>
        <taxon>Cyanobacteriota</taxon>
        <taxon>Cyanophyceae</taxon>
        <taxon>Coleofasciculales</taxon>
        <taxon>Coleofasciculaceae</taxon>
        <taxon>Coleofasciculus</taxon>
    </lineage>
</organism>
<dbReference type="AlphaFoldDB" id="B4VHI4"/>
<dbReference type="OrthoDB" id="485245at2"/>
<dbReference type="HOGENOM" id="CLU_2328883_0_0_3"/>
<dbReference type="Proteomes" id="UP000003835">
    <property type="component" value="Unassembled WGS sequence"/>
</dbReference>
<reference evidence="1 2" key="1">
    <citation type="submission" date="2008-07" db="EMBL/GenBank/DDBJ databases">
        <authorList>
            <person name="Tandeau de Marsac N."/>
            <person name="Ferriera S."/>
            <person name="Johnson J."/>
            <person name="Kravitz S."/>
            <person name="Beeson K."/>
            <person name="Sutton G."/>
            <person name="Rogers Y.-H."/>
            <person name="Friedman R."/>
            <person name="Frazier M."/>
            <person name="Venter J.C."/>
        </authorList>
    </citation>
    <scope>NUCLEOTIDE SEQUENCE [LARGE SCALE GENOMIC DNA]</scope>
    <source>
        <strain evidence="1 2">PCC 7420</strain>
    </source>
</reference>
<protein>
    <submittedName>
        <fullName evidence="1">Uncharacterized protein</fullName>
    </submittedName>
</protein>
<sequence>MERTDLINRAIAAISALDQRYPNRGYQKLWQGKLQGKTQVELIADLGLKSQDAVSKRWRELLERLAEELGLLQTATIQLELKATSAKNVRRSRSTQAW</sequence>
<dbReference type="eggNOG" id="COG1595">
    <property type="taxonomic scope" value="Bacteria"/>
</dbReference>
<gene>
    <name evidence="1" type="ORF">MC7420_7252</name>
</gene>
<accession>B4VHI4</accession>
<dbReference type="EMBL" id="DS989841">
    <property type="protein sequence ID" value="EDX78599.1"/>
    <property type="molecule type" value="Genomic_DNA"/>
</dbReference>